<dbReference type="InterPro" id="IPR036821">
    <property type="entry name" value="Peptide_deformylase_sf"/>
</dbReference>
<feature type="binding site" evidence="6">
    <location>
        <position position="168"/>
    </location>
    <ligand>
        <name>Fe cation</name>
        <dbReference type="ChEBI" id="CHEBI:24875"/>
    </ligand>
</feature>
<evidence type="ECO:0000313" key="7">
    <source>
        <dbReference type="EMBL" id="PZP89110.1"/>
    </source>
</evidence>
<comment type="function">
    <text evidence="6">Removes the formyl group from the N-terminal Met of newly synthesized proteins. Requires at least a dipeptide for an efficient rate of reaction. N-terminal L-methionine is a prerequisite for activity but the enzyme has broad specificity at other positions.</text>
</comment>
<comment type="cofactor">
    <cofactor evidence="6">
        <name>Fe(2+)</name>
        <dbReference type="ChEBI" id="CHEBI:29033"/>
    </cofactor>
    <text evidence="6">Binds 1 Fe(2+) ion.</text>
</comment>
<feature type="binding site" evidence="6">
    <location>
        <position position="172"/>
    </location>
    <ligand>
        <name>Fe cation</name>
        <dbReference type="ChEBI" id="CHEBI:24875"/>
    </ligand>
</feature>
<dbReference type="GO" id="GO:0006412">
    <property type="term" value="P:translation"/>
    <property type="evidence" value="ECO:0007669"/>
    <property type="project" value="UniProtKB-UniRule"/>
</dbReference>
<accession>A0A2W5IBK9</accession>
<gene>
    <name evidence="6" type="primary">def</name>
    <name evidence="7" type="ORF">DI579_04255</name>
</gene>
<reference evidence="7 8" key="1">
    <citation type="submission" date="2017-08" db="EMBL/GenBank/DDBJ databases">
        <title>Infants hospitalized years apart are colonized by the same room-sourced microbial strains.</title>
        <authorList>
            <person name="Brooks B."/>
            <person name="Olm M.R."/>
            <person name="Firek B.A."/>
            <person name="Baker R."/>
            <person name="Thomas B.C."/>
            <person name="Morowitz M.J."/>
            <person name="Banfield J.F."/>
        </authorList>
    </citation>
    <scope>NUCLEOTIDE SEQUENCE [LARGE SCALE GENOMIC DNA]</scope>
    <source>
        <strain evidence="7">S2_006_000_R1_57</strain>
    </source>
</reference>
<feature type="binding site" evidence="6">
    <location>
        <position position="126"/>
    </location>
    <ligand>
        <name>Fe cation</name>
        <dbReference type="ChEBI" id="CHEBI:24875"/>
    </ligand>
</feature>
<keyword evidence="2 6" id="KW-0479">Metal-binding</keyword>
<keyword evidence="4 6" id="KW-0648">Protein biosynthesis</keyword>
<evidence type="ECO:0000256" key="1">
    <source>
        <dbReference type="ARBA" id="ARBA00010759"/>
    </source>
</evidence>
<name>A0A2W5IBK9_9ACTN</name>
<dbReference type="PIRSF" id="PIRSF004749">
    <property type="entry name" value="Pep_def"/>
    <property type="match status" value="1"/>
</dbReference>
<dbReference type="PANTHER" id="PTHR10458">
    <property type="entry name" value="PEPTIDE DEFORMYLASE"/>
    <property type="match status" value="1"/>
</dbReference>
<comment type="catalytic activity">
    <reaction evidence="6">
        <text>N-terminal N-formyl-L-methionyl-[peptide] + H2O = N-terminal L-methionyl-[peptide] + formate</text>
        <dbReference type="Rhea" id="RHEA:24420"/>
        <dbReference type="Rhea" id="RHEA-COMP:10639"/>
        <dbReference type="Rhea" id="RHEA-COMP:10640"/>
        <dbReference type="ChEBI" id="CHEBI:15377"/>
        <dbReference type="ChEBI" id="CHEBI:15740"/>
        <dbReference type="ChEBI" id="CHEBI:49298"/>
        <dbReference type="ChEBI" id="CHEBI:64731"/>
        <dbReference type="EC" id="3.5.1.88"/>
    </reaction>
</comment>
<dbReference type="SUPFAM" id="SSF56420">
    <property type="entry name" value="Peptide deformylase"/>
    <property type="match status" value="1"/>
</dbReference>
<evidence type="ECO:0000313" key="8">
    <source>
        <dbReference type="Proteomes" id="UP000248606"/>
    </source>
</evidence>
<dbReference type="AlphaFoldDB" id="A0A2W5IBK9"/>
<comment type="similarity">
    <text evidence="1 6">Belongs to the polypeptide deformylase family.</text>
</comment>
<evidence type="ECO:0000256" key="3">
    <source>
        <dbReference type="ARBA" id="ARBA00022801"/>
    </source>
</evidence>
<dbReference type="Proteomes" id="UP000248606">
    <property type="component" value="Unassembled WGS sequence"/>
</dbReference>
<dbReference type="GO" id="GO:0042586">
    <property type="term" value="F:peptide deformylase activity"/>
    <property type="evidence" value="ECO:0007669"/>
    <property type="project" value="UniProtKB-UniRule"/>
</dbReference>
<dbReference type="CDD" id="cd00487">
    <property type="entry name" value="Pep_deformylase"/>
    <property type="match status" value="1"/>
</dbReference>
<organism evidence="7 8">
    <name type="scientific">Lawsonella clevelandensis</name>
    <dbReference type="NCBI Taxonomy" id="1528099"/>
    <lineage>
        <taxon>Bacteria</taxon>
        <taxon>Bacillati</taxon>
        <taxon>Actinomycetota</taxon>
        <taxon>Actinomycetes</taxon>
        <taxon>Mycobacteriales</taxon>
        <taxon>Lawsonellaceae</taxon>
        <taxon>Lawsonella</taxon>
    </lineage>
</organism>
<evidence type="ECO:0000256" key="5">
    <source>
        <dbReference type="ARBA" id="ARBA00023004"/>
    </source>
</evidence>
<dbReference type="EMBL" id="QFOZ01000004">
    <property type="protein sequence ID" value="PZP89110.1"/>
    <property type="molecule type" value="Genomic_DNA"/>
</dbReference>
<keyword evidence="5 6" id="KW-0408">Iron</keyword>
<dbReference type="Gene3D" id="3.90.45.10">
    <property type="entry name" value="Peptide deformylase"/>
    <property type="match status" value="1"/>
</dbReference>
<keyword evidence="3 6" id="KW-0378">Hydrolase</keyword>
<dbReference type="RefSeq" id="WP_290598484.1">
    <property type="nucleotide sequence ID" value="NZ_JAPJOB010000003.1"/>
</dbReference>
<dbReference type="HAMAP" id="MF_00163">
    <property type="entry name" value="Pep_deformylase"/>
    <property type="match status" value="1"/>
</dbReference>
<protein>
    <recommendedName>
        <fullName evidence="6">Peptide deformylase</fullName>
        <shortName evidence="6">PDF</shortName>
        <ecNumber evidence="6">3.5.1.88</ecNumber>
    </recommendedName>
    <alternativeName>
        <fullName evidence="6">Polypeptide deformylase</fullName>
    </alternativeName>
</protein>
<dbReference type="PRINTS" id="PR01576">
    <property type="entry name" value="PDEFORMYLASE"/>
</dbReference>
<evidence type="ECO:0000256" key="2">
    <source>
        <dbReference type="ARBA" id="ARBA00022723"/>
    </source>
</evidence>
<dbReference type="EC" id="3.5.1.88" evidence="6"/>
<comment type="caution">
    <text evidence="7">The sequence shown here is derived from an EMBL/GenBank/DDBJ whole genome shotgun (WGS) entry which is preliminary data.</text>
</comment>
<evidence type="ECO:0000256" key="6">
    <source>
        <dbReference type="HAMAP-Rule" id="MF_00163"/>
    </source>
</evidence>
<proteinExistence type="inferred from homology"/>
<feature type="active site" evidence="6">
    <location>
        <position position="169"/>
    </location>
</feature>
<dbReference type="Pfam" id="PF01327">
    <property type="entry name" value="Pep_deformylase"/>
    <property type="match status" value="1"/>
</dbReference>
<dbReference type="PANTHER" id="PTHR10458:SF2">
    <property type="entry name" value="PEPTIDE DEFORMYLASE, MITOCHONDRIAL"/>
    <property type="match status" value="1"/>
</dbReference>
<dbReference type="NCBIfam" id="NF001159">
    <property type="entry name" value="PRK00150.1-3"/>
    <property type="match status" value="1"/>
</dbReference>
<dbReference type="GO" id="GO:0046872">
    <property type="term" value="F:metal ion binding"/>
    <property type="evidence" value="ECO:0007669"/>
    <property type="project" value="UniProtKB-KW"/>
</dbReference>
<sequence length="217" mass="23445">MTVRPIVIAGDPVLHNPTELVDLSAGVTPELRTLIADMVDTLAASGGVGLSANQIGVGKRLFVIDCPDTDLPEGAPMPPEMIATRAGKPGWSSDGVNQVACVINPVLTVDNPPNGRQILMREGEGCLSVPGVQFALDRYDWAQVTGFNEQGKPITLSGYGFFAKCLQHEVGHLDGHLYTEFVPVFARPKVKRVFKNRKWDQPGRTWMPGVDPDPFAS</sequence>
<evidence type="ECO:0000256" key="4">
    <source>
        <dbReference type="ARBA" id="ARBA00022917"/>
    </source>
</evidence>
<dbReference type="InterPro" id="IPR023635">
    <property type="entry name" value="Peptide_deformylase"/>
</dbReference>